<sequence length="233" mass="25066">MKRLVAFAEDNWPSAVAGALGALFVVMLWALAAAAFRASPTLEWIEDHSGLAAWVQAVFSVVAILASCAFSLWVPLHVRDLGERDAVQRAINALTMMTGSTHSAWSSTRKMISRGQWDSGSEALIRDAVERATAMTDLVPASMQLCGAVTIIARCRGNLVVLTEFVSSLARQSNVRPIDNRMAFDEVIGGLETALEMCGQMKPLKVGGAWMIFAPGDAADHPEIDLAVEHGRS</sequence>
<evidence type="ECO:0000256" key="1">
    <source>
        <dbReference type="SAM" id="Phobius"/>
    </source>
</evidence>
<protein>
    <submittedName>
        <fullName evidence="2">Uncharacterized protein</fullName>
    </submittedName>
</protein>
<feature type="transmembrane region" description="Helical" evidence="1">
    <location>
        <begin position="51"/>
        <end position="74"/>
    </location>
</feature>
<evidence type="ECO:0000313" key="3">
    <source>
        <dbReference type="Proteomes" id="UP000056905"/>
    </source>
</evidence>
<gene>
    <name evidence="2" type="ORF">AQ619_13365</name>
</gene>
<feature type="transmembrane region" description="Helical" evidence="1">
    <location>
        <begin position="12"/>
        <end position="31"/>
    </location>
</feature>
<reference evidence="2 3" key="1">
    <citation type="submission" date="2015-10" db="EMBL/GenBank/DDBJ databases">
        <title>Conservation of the essential genome among Caulobacter and Brevundimonas species.</title>
        <authorList>
            <person name="Scott D."/>
            <person name="Ely B."/>
        </authorList>
    </citation>
    <scope>NUCLEOTIDE SEQUENCE [LARGE SCALE GENOMIC DNA]</scope>
    <source>
        <strain evidence="2 3">CB4</strain>
    </source>
</reference>
<name>A0A0P0P151_9CAUL</name>
<keyword evidence="1" id="KW-0812">Transmembrane</keyword>
<dbReference type="RefSeq" id="WP_062148504.1">
    <property type="nucleotide sequence ID" value="NZ_CP013002.1"/>
</dbReference>
<dbReference type="OrthoDB" id="6958086at2"/>
<keyword evidence="3" id="KW-1185">Reference proteome</keyword>
<proteinExistence type="predicted"/>
<organism evidence="2 3">
    <name type="scientific">Caulobacter henricii</name>
    <dbReference type="NCBI Taxonomy" id="69395"/>
    <lineage>
        <taxon>Bacteria</taxon>
        <taxon>Pseudomonadati</taxon>
        <taxon>Pseudomonadota</taxon>
        <taxon>Alphaproteobacteria</taxon>
        <taxon>Caulobacterales</taxon>
        <taxon>Caulobacteraceae</taxon>
        <taxon>Caulobacter</taxon>
    </lineage>
</organism>
<accession>A0A0P0P151</accession>
<dbReference type="Proteomes" id="UP000056905">
    <property type="component" value="Chromosome"/>
</dbReference>
<dbReference type="AlphaFoldDB" id="A0A0P0P151"/>
<evidence type="ECO:0000313" key="2">
    <source>
        <dbReference type="EMBL" id="ALL14249.1"/>
    </source>
</evidence>
<dbReference type="KEGG" id="chq:AQ619_13365"/>
<keyword evidence="1" id="KW-0472">Membrane</keyword>
<dbReference type="EMBL" id="CP013002">
    <property type="protein sequence ID" value="ALL14249.1"/>
    <property type="molecule type" value="Genomic_DNA"/>
</dbReference>
<keyword evidence="1" id="KW-1133">Transmembrane helix</keyword>